<dbReference type="CDD" id="cd02440">
    <property type="entry name" value="AdoMet_MTases"/>
    <property type="match status" value="1"/>
</dbReference>
<dbReference type="Gene3D" id="3.40.50.150">
    <property type="entry name" value="Vaccinia Virus protein VP39"/>
    <property type="match status" value="1"/>
</dbReference>
<dbReference type="InterPro" id="IPR029063">
    <property type="entry name" value="SAM-dependent_MTases_sf"/>
</dbReference>
<name>A0A1D2A3C6_AUXPR</name>
<dbReference type="PANTHER" id="PTHR13090:SF1">
    <property type="entry name" value="ARGININE-HYDROXYLASE NDUFAF5, MITOCHONDRIAL"/>
    <property type="match status" value="1"/>
</dbReference>
<dbReference type="GO" id="GO:0005739">
    <property type="term" value="C:mitochondrion"/>
    <property type="evidence" value="ECO:0007669"/>
    <property type="project" value="TreeGrafter"/>
</dbReference>
<sequence length="394" mass="42484">TPTTQGALLFNGNHSAIGASWFSLQLPPGALSQNPPLVLMLRAVARSKDAHSEAWRQAAYLLHTSVTASDSSLNIFDGELKARHRDRAARYDPGPDPLLDEVADRLLDRLKDCTRAFESVLVLGGAGRQVAERLEREAPGTRHVTHVDTSQAMLDALARLHAASARSTPQTYVHWTDTRNETLPVAPGTYDAVVACLGLHWINDVPGVLTQCRHALKPDGLFLGAMLGGTTLQELRIACTLAQQEREGGVAPRLSPLAQVRDAGNLLTRAGLTIPAVDVDDIQVQYRDAMQLVRHLRQLAETNALTQRRAFLPRDSALATAAIYSSLFGKEGEPEQGIPATFQARAIYLTGWAPDPSQRGPARRGTATVSFGDLQKDLGAGPQAADESQKPGTI</sequence>
<feature type="non-terminal residue" evidence="5">
    <location>
        <position position="1"/>
    </location>
</feature>
<dbReference type="PANTHER" id="PTHR13090">
    <property type="entry name" value="ARGININE-HYDROXYLASE NDUFAF5, MITOCHONDRIAL"/>
    <property type="match status" value="1"/>
</dbReference>
<feature type="domain" description="Methyltransferase type 11" evidence="4">
    <location>
        <begin position="126"/>
        <end position="223"/>
    </location>
</feature>
<dbReference type="Pfam" id="PF08241">
    <property type="entry name" value="Methyltransf_11"/>
    <property type="match status" value="1"/>
</dbReference>
<dbReference type="GO" id="GO:0032981">
    <property type="term" value="P:mitochondrial respiratory chain complex I assembly"/>
    <property type="evidence" value="ECO:0007669"/>
    <property type="project" value="TreeGrafter"/>
</dbReference>
<feature type="region of interest" description="Disordered" evidence="3">
    <location>
        <begin position="353"/>
        <end position="394"/>
    </location>
</feature>
<gene>
    <name evidence="5" type="ORF">g.24821</name>
</gene>
<organism evidence="5">
    <name type="scientific">Auxenochlorella protothecoides</name>
    <name type="common">Green microalga</name>
    <name type="synonym">Chlorella protothecoides</name>
    <dbReference type="NCBI Taxonomy" id="3075"/>
    <lineage>
        <taxon>Eukaryota</taxon>
        <taxon>Viridiplantae</taxon>
        <taxon>Chlorophyta</taxon>
        <taxon>core chlorophytes</taxon>
        <taxon>Trebouxiophyceae</taxon>
        <taxon>Chlorellales</taxon>
        <taxon>Chlorellaceae</taxon>
        <taxon>Auxenochlorella</taxon>
    </lineage>
</organism>
<evidence type="ECO:0000256" key="1">
    <source>
        <dbReference type="ARBA" id="ARBA00022603"/>
    </source>
</evidence>
<dbReference type="SUPFAM" id="SSF53335">
    <property type="entry name" value="S-adenosyl-L-methionine-dependent methyltransferases"/>
    <property type="match status" value="1"/>
</dbReference>
<evidence type="ECO:0000259" key="4">
    <source>
        <dbReference type="Pfam" id="PF08241"/>
    </source>
</evidence>
<keyword evidence="1" id="KW-0489">Methyltransferase</keyword>
<evidence type="ECO:0000313" key="5">
    <source>
        <dbReference type="EMBL" id="JAT73689.1"/>
    </source>
</evidence>
<dbReference type="InterPro" id="IPR013216">
    <property type="entry name" value="Methyltransf_11"/>
</dbReference>
<accession>A0A1D2A3C6</accession>
<protein>
    <recommendedName>
        <fullName evidence="4">Methyltransferase type 11 domain-containing protein</fullName>
    </recommendedName>
</protein>
<dbReference type="GO" id="GO:0008757">
    <property type="term" value="F:S-adenosylmethionine-dependent methyltransferase activity"/>
    <property type="evidence" value="ECO:0007669"/>
    <property type="project" value="InterPro"/>
</dbReference>
<dbReference type="EMBL" id="GDKF01004933">
    <property type="protein sequence ID" value="JAT73689.1"/>
    <property type="molecule type" value="Transcribed_RNA"/>
</dbReference>
<dbReference type="AlphaFoldDB" id="A0A1D2A3C6"/>
<proteinExistence type="predicted"/>
<dbReference type="GO" id="GO:0032259">
    <property type="term" value="P:methylation"/>
    <property type="evidence" value="ECO:0007669"/>
    <property type="project" value="UniProtKB-KW"/>
</dbReference>
<keyword evidence="2" id="KW-0808">Transferase</keyword>
<reference evidence="5" key="1">
    <citation type="submission" date="2015-08" db="EMBL/GenBank/DDBJ databases">
        <authorList>
            <person name="Babu N.S."/>
            <person name="Beckwith C.J."/>
            <person name="Beseler K.G."/>
            <person name="Brison A."/>
            <person name="Carone J.V."/>
            <person name="Caskin T.P."/>
            <person name="Diamond M."/>
            <person name="Durham M.E."/>
            <person name="Foxe J.M."/>
            <person name="Go M."/>
            <person name="Henderson B.A."/>
            <person name="Jones I.B."/>
            <person name="McGettigan J.A."/>
            <person name="Micheletti S.J."/>
            <person name="Nasrallah M.E."/>
            <person name="Ortiz D."/>
            <person name="Piller C.R."/>
            <person name="Privatt S.R."/>
            <person name="Schneider S.L."/>
            <person name="Sharp S."/>
            <person name="Smith T.C."/>
            <person name="Stanton J.D."/>
            <person name="Ullery H.E."/>
            <person name="Wilson R.J."/>
            <person name="Serrano M.G."/>
            <person name="Buck G."/>
            <person name="Lee V."/>
            <person name="Wang Y."/>
            <person name="Carvalho R."/>
            <person name="Voegtly L."/>
            <person name="Shi R."/>
            <person name="Duckworth R."/>
            <person name="Johnson A."/>
            <person name="Loviza R."/>
            <person name="Walstead R."/>
            <person name="Shah Z."/>
            <person name="Kiflezghi M."/>
            <person name="Wade K."/>
            <person name="Ball S.L."/>
            <person name="Bradley K.W."/>
            <person name="Asai D.J."/>
            <person name="Bowman C.A."/>
            <person name="Russell D.A."/>
            <person name="Pope W.H."/>
            <person name="Jacobs-Sera D."/>
            <person name="Hendrix R.W."/>
            <person name="Hatfull G.F."/>
        </authorList>
    </citation>
    <scope>NUCLEOTIDE SEQUENCE</scope>
</reference>
<dbReference type="InterPro" id="IPR050602">
    <property type="entry name" value="Malonyl-ACP_OMT"/>
</dbReference>
<evidence type="ECO:0000256" key="3">
    <source>
        <dbReference type="SAM" id="MobiDB-lite"/>
    </source>
</evidence>
<evidence type="ECO:0000256" key="2">
    <source>
        <dbReference type="ARBA" id="ARBA00022679"/>
    </source>
</evidence>